<dbReference type="EMBL" id="JADKYY010000008">
    <property type="protein sequence ID" value="MBF5027602.1"/>
    <property type="molecule type" value="Genomic_DNA"/>
</dbReference>
<keyword evidence="1" id="KW-1133">Transmembrane helix</keyword>
<name>A0A930YWA8_9FLAO</name>
<feature type="transmembrane region" description="Helical" evidence="1">
    <location>
        <begin position="33"/>
        <end position="49"/>
    </location>
</feature>
<keyword evidence="3" id="KW-1185">Reference proteome</keyword>
<evidence type="ECO:0000256" key="1">
    <source>
        <dbReference type="SAM" id="Phobius"/>
    </source>
</evidence>
<gene>
    <name evidence="2" type="ORF">IC612_07305</name>
</gene>
<keyword evidence="1" id="KW-0472">Membrane</keyword>
<proteinExistence type="predicted"/>
<dbReference type="AlphaFoldDB" id="A0A930YWA8"/>
<organism evidence="2 3">
    <name type="scientific">Planobacterium oryzisoli</name>
    <dbReference type="NCBI Taxonomy" id="2771435"/>
    <lineage>
        <taxon>Bacteria</taxon>
        <taxon>Pseudomonadati</taxon>
        <taxon>Bacteroidota</taxon>
        <taxon>Flavobacteriia</taxon>
        <taxon>Flavobacteriales</taxon>
        <taxon>Weeksellaceae</taxon>
        <taxon>Chryseobacterium group</taxon>
        <taxon>Chryseobacterium</taxon>
    </lineage>
</organism>
<dbReference type="Proteomes" id="UP000694480">
    <property type="component" value="Unassembled WGS sequence"/>
</dbReference>
<feature type="transmembrane region" description="Helical" evidence="1">
    <location>
        <begin position="56"/>
        <end position="74"/>
    </location>
</feature>
<comment type="caution">
    <text evidence="2">The sequence shown here is derived from an EMBL/GenBank/DDBJ whole genome shotgun (WGS) entry which is preliminary data.</text>
</comment>
<protein>
    <submittedName>
        <fullName evidence="2">Uncharacterized protein</fullName>
    </submittedName>
</protein>
<dbReference type="RefSeq" id="WP_194739531.1">
    <property type="nucleotide sequence ID" value="NZ_JADKYY010000008.1"/>
</dbReference>
<evidence type="ECO:0000313" key="2">
    <source>
        <dbReference type="EMBL" id="MBF5027602.1"/>
    </source>
</evidence>
<keyword evidence="1" id="KW-0812">Transmembrane</keyword>
<sequence>MKNYLLKRHAVIHLLSLMAIVASAFIEDPLTKIPLLLVGIFGLFVVSLVKGKKIVTYIYGALLLVALVGGYLYLEGAGLL</sequence>
<accession>A0A930YWA8</accession>
<evidence type="ECO:0000313" key="3">
    <source>
        <dbReference type="Proteomes" id="UP000694480"/>
    </source>
</evidence>
<reference evidence="2" key="1">
    <citation type="submission" date="2020-11" db="EMBL/GenBank/DDBJ databases">
        <title>Genome seq and assembly of Planobacterium sp.</title>
        <authorList>
            <person name="Chhetri G."/>
        </authorList>
    </citation>
    <scope>NUCLEOTIDE SEQUENCE</scope>
    <source>
        <strain evidence="2">GCR5</strain>
    </source>
</reference>